<organism evidence="1 2">
    <name type="scientific">Dictyobacter halimunensis</name>
    <dbReference type="NCBI Taxonomy" id="3026934"/>
    <lineage>
        <taxon>Bacteria</taxon>
        <taxon>Bacillati</taxon>
        <taxon>Chloroflexota</taxon>
        <taxon>Ktedonobacteria</taxon>
        <taxon>Ktedonobacterales</taxon>
        <taxon>Dictyobacteraceae</taxon>
        <taxon>Dictyobacter</taxon>
    </lineage>
</organism>
<sequence>MGFDEKVRRDLEAFAKDCGYDGSPFQWDEARRFLLRCELDAAYFYFYGIQRDDVGYIMDTFRIWKEKEEKQCNEYRTRRVILEIYDEMQQAIESGVLYQTRLDPPPADPAVAHPPRSGVKI</sequence>
<accession>A0ABQ6FNQ6</accession>
<proteinExistence type="predicted"/>
<evidence type="ECO:0000313" key="1">
    <source>
        <dbReference type="EMBL" id="GLV55903.1"/>
    </source>
</evidence>
<dbReference type="EMBL" id="BSRI01000001">
    <property type="protein sequence ID" value="GLV55903.1"/>
    <property type="molecule type" value="Genomic_DNA"/>
</dbReference>
<protein>
    <submittedName>
        <fullName evidence="1">Uncharacterized protein</fullName>
    </submittedName>
</protein>
<evidence type="ECO:0000313" key="2">
    <source>
        <dbReference type="Proteomes" id="UP001344906"/>
    </source>
</evidence>
<comment type="caution">
    <text evidence="1">The sequence shown here is derived from an EMBL/GenBank/DDBJ whole genome shotgun (WGS) entry which is preliminary data.</text>
</comment>
<keyword evidence="2" id="KW-1185">Reference proteome</keyword>
<dbReference type="Proteomes" id="UP001344906">
    <property type="component" value="Unassembled WGS sequence"/>
</dbReference>
<gene>
    <name evidence="1" type="ORF">KDH_27470</name>
</gene>
<name>A0ABQ6FNQ6_9CHLR</name>
<reference evidence="1 2" key="1">
    <citation type="submission" date="2023-02" db="EMBL/GenBank/DDBJ databases">
        <title>Dictyobacter halimunensis sp. nov., a new member of the class Ktedonobacteria from forest soil in a geothermal area.</title>
        <authorList>
            <person name="Rachmania M.K."/>
            <person name="Ningsih F."/>
            <person name="Sakai Y."/>
            <person name="Yabe S."/>
            <person name="Yokota A."/>
            <person name="Sjamsuridzal W."/>
        </authorList>
    </citation>
    <scope>NUCLEOTIDE SEQUENCE [LARGE SCALE GENOMIC DNA]</scope>
    <source>
        <strain evidence="1 2">S3.2.2.5</strain>
    </source>
</reference>
<dbReference type="RefSeq" id="WP_338250680.1">
    <property type="nucleotide sequence ID" value="NZ_BSRI01000001.1"/>
</dbReference>